<dbReference type="InterPro" id="IPR027417">
    <property type="entry name" value="P-loop_NTPase"/>
</dbReference>
<dbReference type="PANTHER" id="PTHR47691">
    <property type="entry name" value="REGULATOR-RELATED"/>
    <property type="match status" value="1"/>
</dbReference>
<accession>A0ABV4X775</accession>
<dbReference type="Gene3D" id="1.10.10.10">
    <property type="entry name" value="Winged helix-like DNA-binding domain superfamily/Winged helix DNA-binding domain"/>
    <property type="match status" value="1"/>
</dbReference>
<dbReference type="PRINTS" id="PR00038">
    <property type="entry name" value="HTHLUXR"/>
</dbReference>
<dbReference type="Proteomes" id="UP001576774">
    <property type="component" value="Unassembled WGS sequence"/>
</dbReference>
<keyword evidence="3" id="KW-1185">Reference proteome</keyword>
<proteinExistence type="predicted"/>
<dbReference type="Pfam" id="PF00196">
    <property type="entry name" value="GerE"/>
    <property type="match status" value="1"/>
</dbReference>
<comment type="caution">
    <text evidence="2">The sequence shown here is derived from an EMBL/GenBank/DDBJ whole genome shotgun (WGS) entry which is preliminary data.</text>
</comment>
<dbReference type="InterPro" id="IPR000792">
    <property type="entry name" value="Tscrpt_reg_LuxR_C"/>
</dbReference>
<feature type="domain" description="HTH luxR-type" evidence="1">
    <location>
        <begin position="10"/>
        <end position="67"/>
    </location>
</feature>
<dbReference type="Gene3D" id="3.40.50.300">
    <property type="entry name" value="P-loop containing nucleotide triphosphate hydrolases"/>
    <property type="match status" value="1"/>
</dbReference>
<dbReference type="InterPro" id="IPR016032">
    <property type="entry name" value="Sig_transdc_resp-reg_C-effctor"/>
</dbReference>
<name>A0ABV4X775_9CYAN</name>
<evidence type="ECO:0000313" key="3">
    <source>
        <dbReference type="Proteomes" id="UP001576774"/>
    </source>
</evidence>
<dbReference type="SUPFAM" id="SSF46894">
    <property type="entry name" value="C-terminal effector domain of the bipartite response regulators"/>
    <property type="match status" value="1"/>
</dbReference>
<dbReference type="PRINTS" id="PR00364">
    <property type="entry name" value="DISEASERSIST"/>
</dbReference>
<organism evidence="2 3">
    <name type="scientific">Floridaenema aerugineum BLCC-F46</name>
    <dbReference type="NCBI Taxonomy" id="3153654"/>
    <lineage>
        <taxon>Bacteria</taxon>
        <taxon>Bacillati</taxon>
        <taxon>Cyanobacteriota</taxon>
        <taxon>Cyanophyceae</taxon>
        <taxon>Oscillatoriophycideae</taxon>
        <taxon>Aerosakkonematales</taxon>
        <taxon>Aerosakkonemataceae</taxon>
        <taxon>Floridanema</taxon>
        <taxon>Floridanema aerugineum</taxon>
    </lineage>
</organism>
<evidence type="ECO:0000313" key="2">
    <source>
        <dbReference type="EMBL" id="MFB2878644.1"/>
    </source>
</evidence>
<dbReference type="Pfam" id="PF00931">
    <property type="entry name" value="NB-ARC"/>
    <property type="match status" value="1"/>
</dbReference>
<protein>
    <submittedName>
        <fullName evidence="2">NB-ARC domain-containing protein</fullName>
    </submittedName>
</protein>
<dbReference type="SUPFAM" id="SSF52540">
    <property type="entry name" value="P-loop containing nucleoside triphosphate hydrolases"/>
    <property type="match status" value="1"/>
</dbReference>
<dbReference type="EMBL" id="JBHFNQ010000131">
    <property type="protein sequence ID" value="MFB2878644.1"/>
    <property type="molecule type" value="Genomic_DNA"/>
</dbReference>
<gene>
    <name evidence="2" type="ORF">ACE1CC_17480</name>
</gene>
<reference evidence="2 3" key="1">
    <citation type="submission" date="2024-09" db="EMBL/GenBank/DDBJ databases">
        <title>Floridaenema gen nov. (Aerosakkonemataceae, Aerosakkonematales ord. nov., Cyanobacteria) from benthic tropical and subtropical fresh waters, with the description of four new species.</title>
        <authorList>
            <person name="Moretto J.A."/>
            <person name="Berthold D.E."/>
            <person name="Lefler F.W."/>
            <person name="Huang I.-S."/>
            <person name="Laughinghouse H. IV."/>
        </authorList>
    </citation>
    <scope>NUCLEOTIDE SEQUENCE [LARGE SCALE GENOMIC DNA]</scope>
    <source>
        <strain evidence="2 3">BLCC-F46</strain>
    </source>
</reference>
<dbReference type="InterPro" id="IPR002182">
    <property type="entry name" value="NB-ARC"/>
</dbReference>
<dbReference type="RefSeq" id="WP_413271708.1">
    <property type="nucleotide sequence ID" value="NZ_JBHFNQ010000131.1"/>
</dbReference>
<evidence type="ECO:0000259" key="1">
    <source>
        <dbReference type="SMART" id="SM00421"/>
    </source>
</evidence>
<dbReference type="InterPro" id="IPR036388">
    <property type="entry name" value="WH-like_DNA-bd_sf"/>
</dbReference>
<dbReference type="SMART" id="SM00421">
    <property type="entry name" value="HTH_LUXR"/>
    <property type="match status" value="1"/>
</dbReference>
<dbReference type="PANTHER" id="PTHR47691:SF3">
    <property type="entry name" value="HTH-TYPE TRANSCRIPTIONAL REGULATOR RV0890C-RELATED"/>
    <property type="match status" value="1"/>
</dbReference>
<sequence>MDINEFTIRLQELTPKPKQVLELLLKGKTDDRIAQEIGASPGTVRKHIQNLCDRFEIDSEVAGLKKNRREDLIALFARYKPELVSDRFSELILTTKIAAPATSSNDISDRHPDWGDAPEVLDLYGREQELETLEKWIVQDKSRIVALLGMGGIGKTSLAVKLAQQIHKQFQFLVIWRTLRNAPPLNNILTDFIKALSGNQKPHLPEDINQQISLLIEYLQNHRCLLVIDNWEGILSSNEFVGHYEPNYKDYGKLLRRLGEESHQSCLLLISRENPREIPYLEAKSLPIRTLQLEGLGESARQILQDQELSGQDQWRILINLYRGNPLALKIIAKTIEELFNGNVAEFLDQSLTLVVRDIAFLIEDQVNRLSQREKEILYWLAIEENPISLKQLRDCFLLPVSPLELLDALESLNWRSLLEKQQAKYTLQPAVKQYVTNEITKVVCREISHPDEKLNLLRTHALKKLPELSEVKENTNNSLIAEVKNKLYTAGNFRDQTSIIANLKKIQSMLAGKPQPEIGYADTNVENLLKEFA</sequence>